<evidence type="ECO:0000256" key="7">
    <source>
        <dbReference type="SAM" id="MobiDB-lite"/>
    </source>
</evidence>
<gene>
    <name evidence="11" type="ORF">PECUL_23A057112</name>
</gene>
<dbReference type="PROSITE" id="PS00518">
    <property type="entry name" value="ZF_RING_1"/>
    <property type="match status" value="1"/>
</dbReference>
<dbReference type="AlphaFoldDB" id="A0AAD1TLW1"/>
<dbReference type="InterPro" id="IPR058030">
    <property type="entry name" value="TRIM8/14/16/25/29/45/65_CC"/>
</dbReference>
<evidence type="ECO:0000259" key="10">
    <source>
        <dbReference type="PROSITE" id="PS50119"/>
    </source>
</evidence>
<dbReference type="Pfam" id="PF25600">
    <property type="entry name" value="TRIM_CC"/>
    <property type="match status" value="1"/>
</dbReference>
<dbReference type="InterPro" id="IPR051051">
    <property type="entry name" value="E3_ubiq-ligase_TRIM/RNF"/>
</dbReference>
<evidence type="ECO:0000313" key="11">
    <source>
        <dbReference type="EMBL" id="CAH2327441.1"/>
    </source>
</evidence>
<dbReference type="InterPro" id="IPR017907">
    <property type="entry name" value="Znf_RING_CS"/>
</dbReference>
<dbReference type="EMBL" id="OW240924">
    <property type="protein sequence ID" value="CAH2327441.1"/>
    <property type="molecule type" value="Genomic_DNA"/>
</dbReference>
<reference evidence="11" key="1">
    <citation type="submission" date="2022-03" db="EMBL/GenBank/DDBJ databases">
        <authorList>
            <person name="Alioto T."/>
            <person name="Alioto T."/>
            <person name="Gomez Garrido J."/>
        </authorList>
    </citation>
    <scope>NUCLEOTIDE SEQUENCE</scope>
</reference>
<dbReference type="SMART" id="SM00502">
    <property type="entry name" value="BBC"/>
    <property type="match status" value="1"/>
</dbReference>
<dbReference type="SMART" id="SM00184">
    <property type="entry name" value="RING"/>
    <property type="match status" value="1"/>
</dbReference>
<dbReference type="PROSITE" id="PS50119">
    <property type="entry name" value="ZF_BBOX"/>
    <property type="match status" value="1"/>
</dbReference>
<accession>A0AAD1TLW1</accession>
<dbReference type="CDD" id="cd19769">
    <property type="entry name" value="Bbox2_TRIM16-like"/>
    <property type="match status" value="1"/>
</dbReference>
<dbReference type="InterPro" id="IPR001841">
    <property type="entry name" value="Znf_RING"/>
</dbReference>
<dbReference type="Gene3D" id="3.30.40.10">
    <property type="entry name" value="Zinc/RING finger domain, C3HC4 (zinc finger)"/>
    <property type="match status" value="1"/>
</dbReference>
<dbReference type="PANTHER" id="PTHR25465:SF58">
    <property type="entry name" value="MGC79670 PROTEIN"/>
    <property type="match status" value="1"/>
</dbReference>
<keyword evidence="2 5" id="KW-0863">Zinc-finger</keyword>
<evidence type="ECO:0000256" key="2">
    <source>
        <dbReference type="ARBA" id="ARBA00022771"/>
    </source>
</evidence>
<dbReference type="InterPro" id="IPR027370">
    <property type="entry name" value="Znf-RING_euk"/>
</dbReference>
<feature type="coiled-coil region" evidence="6">
    <location>
        <begin position="178"/>
        <end position="284"/>
    </location>
</feature>
<evidence type="ECO:0000313" key="12">
    <source>
        <dbReference type="Proteomes" id="UP001295444"/>
    </source>
</evidence>
<dbReference type="SUPFAM" id="SSF57850">
    <property type="entry name" value="RING/U-box"/>
    <property type="match status" value="1"/>
</dbReference>
<keyword evidence="1" id="KW-0479">Metal-binding</keyword>
<keyword evidence="3" id="KW-0833">Ubl conjugation pathway</keyword>
<proteinExistence type="predicted"/>
<dbReference type="InterPro" id="IPR013083">
    <property type="entry name" value="Znf_RING/FYVE/PHD"/>
</dbReference>
<dbReference type="Proteomes" id="UP001295444">
    <property type="component" value="Chromosome 13"/>
</dbReference>
<dbReference type="InterPro" id="IPR000315">
    <property type="entry name" value="Znf_B-box"/>
</dbReference>
<keyword evidence="8" id="KW-0812">Transmembrane</keyword>
<dbReference type="Pfam" id="PF00643">
    <property type="entry name" value="zf-B_box"/>
    <property type="match status" value="1"/>
</dbReference>
<dbReference type="Pfam" id="PF13445">
    <property type="entry name" value="zf-RING_UBOX"/>
    <property type="match status" value="1"/>
</dbReference>
<evidence type="ECO:0000259" key="9">
    <source>
        <dbReference type="PROSITE" id="PS50089"/>
    </source>
</evidence>
<evidence type="ECO:0000256" key="5">
    <source>
        <dbReference type="PROSITE-ProRule" id="PRU00024"/>
    </source>
</evidence>
<keyword evidence="6" id="KW-0175">Coiled coil</keyword>
<protein>
    <submittedName>
        <fullName evidence="11">E3 ubiquitin ISG15 ligase TRIM25-like</fullName>
    </submittedName>
</protein>
<feature type="domain" description="B box-type" evidence="10">
    <location>
        <begin position="136"/>
        <end position="177"/>
    </location>
</feature>
<dbReference type="SUPFAM" id="SSF57845">
    <property type="entry name" value="B-box zinc-binding domain"/>
    <property type="match status" value="1"/>
</dbReference>
<evidence type="ECO:0000256" key="1">
    <source>
        <dbReference type="ARBA" id="ARBA00022723"/>
    </source>
</evidence>
<feature type="transmembrane region" description="Helical" evidence="8">
    <location>
        <begin position="360"/>
        <end position="383"/>
    </location>
</feature>
<evidence type="ECO:0000256" key="8">
    <source>
        <dbReference type="SAM" id="Phobius"/>
    </source>
</evidence>
<sequence length="393" mass="43742">MMASADLRDELNCSICLNIYTDPVTLTCGHNFCLLCIGNVLDTQQESGIYTCPECRAESQDRPALQRNTTLCNITDRFRSAQQMEEDTGIACTYCLHILVPAAKTCLLCEASLCETHLMVHSKSAEHVITEPTTFLENRKCSVHKKALEYYCTFDATCICVYCNVIGDHKGHQVKILNEASENKKNNLRDNLKVLMSQRVGAEERVASLQKHRTDVKEKAVVETERVTAVIREIREQLEAVEKQVLGEISNQEEQVSLQVSNLIQQLELKMEELARKIIHTEELLNITDPLTVLQEKESLSAGFYAVQRGGGEVLGDLDLGPEVGAAEGGPSEARRGGGVAWEESGSRPRGTPHLPPPPFSLFFFSLFFFFSHSLSLSLSLSVSPHAPTMKRR</sequence>
<dbReference type="PROSITE" id="PS50089">
    <property type="entry name" value="ZF_RING_2"/>
    <property type="match status" value="1"/>
</dbReference>
<evidence type="ECO:0000256" key="3">
    <source>
        <dbReference type="ARBA" id="ARBA00022786"/>
    </source>
</evidence>
<name>A0AAD1TLW1_PELCU</name>
<organism evidence="11 12">
    <name type="scientific">Pelobates cultripes</name>
    <name type="common">Western spadefoot toad</name>
    <dbReference type="NCBI Taxonomy" id="61616"/>
    <lineage>
        <taxon>Eukaryota</taxon>
        <taxon>Metazoa</taxon>
        <taxon>Chordata</taxon>
        <taxon>Craniata</taxon>
        <taxon>Vertebrata</taxon>
        <taxon>Euteleostomi</taxon>
        <taxon>Amphibia</taxon>
        <taxon>Batrachia</taxon>
        <taxon>Anura</taxon>
        <taxon>Pelobatoidea</taxon>
        <taxon>Pelobatidae</taxon>
        <taxon>Pelobates</taxon>
    </lineage>
</organism>
<evidence type="ECO:0000256" key="4">
    <source>
        <dbReference type="ARBA" id="ARBA00022833"/>
    </source>
</evidence>
<feature type="region of interest" description="Disordered" evidence="7">
    <location>
        <begin position="323"/>
        <end position="353"/>
    </location>
</feature>
<dbReference type="Gene3D" id="3.30.160.60">
    <property type="entry name" value="Classic Zinc Finger"/>
    <property type="match status" value="1"/>
</dbReference>
<keyword evidence="4" id="KW-0862">Zinc</keyword>
<dbReference type="InterPro" id="IPR003649">
    <property type="entry name" value="Bbox_C"/>
</dbReference>
<evidence type="ECO:0000256" key="6">
    <source>
        <dbReference type="SAM" id="Coils"/>
    </source>
</evidence>
<keyword evidence="12" id="KW-1185">Reference proteome</keyword>
<dbReference type="GO" id="GO:0008270">
    <property type="term" value="F:zinc ion binding"/>
    <property type="evidence" value="ECO:0007669"/>
    <property type="project" value="UniProtKB-KW"/>
</dbReference>
<dbReference type="PANTHER" id="PTHR25465">
    <property type="entry name" value="B-BOX DOMAIN CONTAINING"/>
    <property type="match status" value="1"/>
</dbReference>
<keyword evidence="8" id="KW-1133">Transmembrane helix</keyword>
<dbReference type="SMART" id="SM00336">
    <property type="entry name" value="BBOX"/>
    <property type="match status" value="1"/>
</dbReference>
<keyword evidence="8" id="KW-0472">Membrane</keyword>
<feature type="domain" description="RING-type" evidence="9">
    <location>
        <begin position="13"/>
        <end position="56"/>
    </location>
</feature>